<evidence type="ECO:0000256" key="2">
    <source>
        <dbReference type="SAM" id="SignalP"/>
    </source>
</evidence>
<feature type="chain" id="PRO_5009526493" description="DUF4384 domain-containing protein" evidence="2">
    <location>
        <begin position="23"/>
        <end position="304"/>
    </location>
</feature>
<feature type="region of interest" description="Disordered" evidence="1">
    <location>
        <begin position="132"/>
        <end position="153"/>
    </location>
</feature>
<feature type="domain" description="DUF4384" evidence="3">
    <location>
        <begin position="183"/>
        <end position="255"/>
    </location>
</feature>
<dbReference type="Proteomes" id="UP000178379">
    <property type="component" value="Unassembled WGS sequence"/>
</dbReference>
<feature type="region of interest" description="Disordered" evidence="1">
    <location>
        <begin position="63"/>
        <end position="94"/>
    </location>
</feature>
<name>A0A1F6SYJ4_9PROT</name>
<accession>A0A1F6SYJ4</accession>
<evidence type="ECO:0000313" key="5">
    <source>
        <dbReference type="Proteomes" id="UP000178379"/>
    </source>
</evidence>
<evidence type="ECO:0000259" key="3">
    <source>
        <dbReference type="Pfam" id="PF14326"/>
    </source>
</evidence>
<comment type="caution">
    <text evidence="4">The sequence shown here is derived from an EMBL/GenBank/DDBJ whole genome shotgun (WGS) entry which is preliminary data.</text>
</comment>
<organism evidence="4 5">
    <name type="scientific">Candidatus Muproteobacteria bacterium RBG_16_62_13</name>
    <dbReference type="NCBI Taxonomy" id="1817756"/>
    <lineage>
        <taxon>Bacteria</taxon>
        <taxon>Pseudomonadati</taxon>
        <taxon>Pseudomonadota</taxon>
        <taxon>Candidatus Muproteobacteria</taxon>
    </lineage>
</organism>
<dbReference type="EMBL" id="MFSQ01000132">
    <property type="protein sequence ID" value="OGI38010.1"/>
    <property type="molecule type" value="Genomic_DNA"/>
</dbReference>
<protein>
    <recommendedName>
        <fullName evidence="3">DUF4384 domain-containing protein</fullName>
    </recommendedName>
</protein>
<feature type="signal peptide" evidence="2">
    <location>
        <begin position="1"/>
        <end position="22"/>
    </location>
</feature>
<dbReference type="AlphaFoldDB" id="A0A1F6SYJ4"/>
<sequence>MCARTILCLSLAGLLAFQPALAAQKEEPPQFQEKIIWGVLGKTVLSSVFSIFNKWLSNRLTGGAPEARPECPTPIAGQSLAAGGNDPPKDENRIPTTTQELKKELKREATGTVIVELAKLVFGSKSLDPRSFSTKDSDTVAGNPAEPMRNVDGKPNYQGIHIAIVAVDKDGKPLGFHSVNQGFKTGQRFRIRVVSTFDGLLAIDNINPAGVQRRVYPARASQVVSIKAGEEVLLPLDKNQAFQFSGTTGREQLLIAMRHPQAFGEGASHNPVYRRDEQYGSNLVQEVTTSTYPAIFQSIQLQHD</sequence>
<keyword evidence="2" id="KW-0732">Signal</keyword>
<reference evidence="4 5" key="1">
    <citation type="journal article" date="2016" name="Nat. Commun.">
        <title>Thousands of microbial genomes shed light on interconnected biogeochemical processes in an aquifer system.</title>
        <authorList>
            <person name="Anantharaman K."/>
            <person name="Brown C.T."/>
            <person name="Hug L.A."/>
            <person name="Sharon I."/>
            <person name="Castelle C.J."/>
            <person name="Probst A.J."/>
            <person name="Thomas B.C."/>
            <person name="Singh A."/>
            <person name="Wilkins M.J."/>
            <person name="Karaoz U."/>
            <person name="Brodie E.L."/>
            <person name="Williams K.H."/>
            <person name="Hubbard S.S."/>
            <person name="Banfield J.F."/>
        </authorList>
    </citation>
    <scope>NUCLEOTIDE SEQUENCE [LARGE SCALE GENOMIC DNA]</scope>
</reference>
<proteinExistence type="predicted"/>
<evidence type="ECO:0000256" key="1">
    <source>
        <dbReference type="SAM" id="MobiDB-lite"/>
    </source>
</evidence>
<gene>
    <name evidence="4" type="ORF">A2140_07840</name>
</gene>
<evidence type="ECO:0000313" key="4">
    <source>
        <dbReference type="EMBL" id="OGI38010.1"/>
    </source>
</evidence>
<dbReference type="InterPro" id="IPR025493">
    <property type="entry name" value="DUF4384"/>
</dbReference>
<dbReference type="Pfam" id="PF14326">
    <property type="entry name" value="DUF4384"/>
    <property type="match status" value="1"/>
</dbReference>